<evidence type="ECO:0000256" key="1">
    <source>
        <dbReference type="SAM" id="MobiDB-lite"/>
    </source>
</evidence>
<dbReference type="RefSeq" id="WP_143950277.1">
    <property type="nucleotide sequence ID" value="NZ_BAABMB010000003.1"/>
</dbReference>
<sequence>MIDALTVVLLVLSAVFFTGGTLGLLRFGDTLTRLHALTKADNLGLGFLVSGLILQSDSVASGVKLGLIWLLAMLVGSAGAYLIARHALGVEHADADSVELLQPHTHGAADTAHPADSATPASRQARS</sequence>
<comment type="caution">
    <text evidence="3">The sequence shown here is derived from an EMBL/GenBank/DDBJ whole genome shotgun (WGS) entry which is preliminary data.</text>
</comment>
<name>A0A556ABW0_9BURK</name>
<keyword evidence="2" id="KW-1133">Transmembrane helix</keyword>
<dbReference type="Proteomes" id="UP000318405">
    <property type="component" value="Unassembled WGS sequence"/>
</dbReference>
<proteinExistence type="predicted"/>
<reference evidence="3 4" key="1">
    <citation type="submission" date="2019-07" db="EMBL/GenBank/DDBJ databases">
        <title>Qingshengfaniella alkalisoli gen. nov., sp. nov., isolated from saline soil.</title>
        <authorList>
            <person name="Xu L."/>
            <person name="Huang X.-X."/>
            <person name="Sun J.-Q."/>
        </authorList>
    </citation>
    <scope>NUCLEOTIDE SEQUENCE [LARGE SCALE GENOMIC DNA]</scope>
    <source>
        <strain evidence="3 4">DSM 27279</strain>
    </source>
</reference>
<keyword evidence="4" id="KW-1185">Reference proteome</keyword>
<feature type="transmembrane region" description="Helical" evidence="2">
    <location>
        <begin position="66"/>
        <end position="84"/>
    </location>
</feature>
<feature type="region of interest" description="Disordered" evidence="1">
    <location>
        <begin position="106"/>
        <end position="127"/>
    </location>
</feature>
<gene>
    <name evidence="3" type="ORF">FOZ76_21285</name>
</gene>
<evidence type="ECO:0000313" key="4">
    <source>
        <dbReference type="Proteomes" id="UP000318405"/>
    </source>
</evidence>
<protein>
    <submittedName>
        <fullName evidence="3">Monovalent cation/H(+) antiporter subunit G</fullName>
    </submittedName>
</protein>
<evidence type="ECO:0000256" key="2">
    <source>
        <dbReference type="SAM" id="Phobius"/>
    </source>
</evidence>
<dbReference type="InterPro" id="IPR005133">
    <property type="entry name" value="PhaG_MnhG_YufB"/>
</dbReference>
<keyword evidence="2" id="KW-0472">Membrane</keyword>
<dbReference type="OrthoDB" id="9813804at2"/>
<dbReference type="PANTHER" id="PTHR34703:SF1">
    <property type="entry name" value="ANTIPORTER SUBUNIT MNHG2-RELATED"/>
    <property type="match status" value="1"/>
</dbReference>
<dbReference type="EMBL" id="VLTJ01000039">
    <property type="protein sequence ID" value="TSH90361.1"/>
    <property type="molecule type" value="Genomic_DNA"/>
</dbReference>
<accession>A0A556ABW0</accession>
<organism evidence="3 4">
    <name type="scientific">Verticiella sediminum</name>
    <dbReference type="NCBI Taxonomy" id="1247510"/>
    <lineage>
        <taxon>Bacteria</taxon>
        <taxon>Pseudomonadati</taxon>
        <taxon>Pseudomonadota</taxon>
        <taxon>Betaproteobacteria</taxon>
        <taxon>Burkholderiales</taxon>
        <taxon>Alcaligenaceae</taxon>
        <taxon>Verticiella</taxon>
    </lineage>
</organism>
<evidence type="ECO:0000313" key="3">
    <source>
        <dbReference type="EMBL" id="TSH90361.1"/>
    </source>
</evidence>
<dbReference type="Pfam" id="PF03334">
    <property type="entry name" value="PhaG_MnhG_YufB"/>
    <property type="match status" value="1"/>
</dbReference>
<dbReference type="GO" id="GO:0015385">
    <property type="term" value="F:sodium:proton antiporter activity"/>
    <property type="evidence" value="ECO:0007669"/>
    <property type="project" value="TreeGrafter"/>
</dbReference>
<keyword evidence="2" id="KW-0812">Transmembrane</keyword>
<dbReference type="AlphaFoldDB" id="A0A556ABW0"/>
<dbReference type="PANTHER" id="PTHR34703">
    <property type="entry name" value="ANTIPORTER SUBUNIT MNHG2-RELATED"/>
    <property type="match status" value="1"/>
</dbReference>
<feature type="transmembrane region" description="Helical" evidence="2">
    <location>
        <begin position="6"/>
        <end position="25"/>
    </location>
</feature>